<evidence type="ECO:0000313" key="2">
    <source>
        <dbReference type="EMBL" id="KAH0551149.1"/>
    </source>
</evidence>
<dbReference type="EMBL" id="JAGHQM010002165">
    <property type="protein sequence ID" value="KAH0551149.1"/>
    <property type="molecule type" value="Genomic_DNA"/>
</dbReference>
<accession>A0A9P8II42</accession>
<protein>
    <submittedName>
        <fullName evidence="2">Uncharacterized protein</fullName>
    </submittedName>
</protein>
<evidence type="ECO:0000256" key="1">
    <source>
        <dbReference type="SAM" id="MobiDB-lite"/>
    </source>
</evidence>
<keyword evidence="3" id="KW-1185">Reference proteome</keyword>
<dbReference type="Proteomes" id="UP000750711">
    <property type="component" value="Unassembled WGS sequence"/>
</dbReference>
<dbReference type="AlphaFoldDB" id="A0A9P8II42"/>
<sequence>MPPSRRVLEEYRDKLHRKAREGDGLGKPPLRGKKSSASQESSFSPPPAARGEKPAPVWLRQSAPYAAPMAVPKGER</sequence>
<proteinExistence type="predicted"/>
<organism evidence="2 3">
    <name type="scientific">Trichoglossum hirsutum</name>
    <dbReference type="NCBI Taxonomy" id="265104"/>
    <lineage>
        <taxon>Eukaryota</taxon>
        <taxon>Fungi</taxon>
        <taxon>Dikarya</taxon>
        <taxon>Ascomycota</taxon>
        <taxon>Pezizomycotina</taxon>
        <taxon>Geoglossomycetes</taxon>
        <taxon>Geoglossales</taxon>
        <taxon>Geoglossaceae</taxon>
        <taxon>Trichoglossum</taxon>
    </lineage>
</organism>
<reference evidence="2" key="1">
    <citation type="submission" date="2021-03" db="EMBL/GenBank/DDBJ databases">
        <title>Comparative genomics and phylogenomic investigation of the class Geoglossomycetes provide insights into ecological specialization and systematics.</title>
        <authorList>
            <person name="Melie T."/>
            <person name="Pirro S."/>
            <person name="Miller A.N."/>
            <person name="Quandt A."/>
        </authorList>
    </citation>
    <scope>NUCLEOTIDE SEQUENCE</scope>
    <source>
        <strain evidence="2">CAQ_001_2017</strain>
    </source>
</reference>
<feature type="region of interest" description="Disordered" evidence="1">
    <location>
        <begin position="1"/>
        <end position="76"/>
    </location>
</feature>
<feature type="compositionally biased region" description="Basic and acidic residues" evidence="1">
    <location>
        <begin position="1"/>
        <end position="13"/>
    </location>
</feature>
<gene>
    <name evidence="2" type="ORF">GP486_007513</name>
</gene>
<name>A0A9P8II42_9PEZI</name>
<comment type="caution">
    <text evidence="2">The sequence shown here is derived from an EMBL/GenBank/DDBJ whole genome shotgun (WGS) entry which is preliminary data.</text>
</comment>
<evidence type="ECO:0000313" key="3">
    <source>
        <dbReference type="Proteomes" id="UP000750711"/>
    </source>
</evidence>